<dbReference type="Proteomes" id="UP000325563">
    <property type="component" value="Chromosome"/>
</dbReference>
<evidence type="ECO:0000256" key="1">
    <source>
        <dbReference type="SAM" id="Phobius"/>
    </source>
</evidence>
<gene>
    <name evidence="2" type="ORF">CP980_16305</name>
</gene>
<accession>A0A5J6JF93</accession>
<proteinExistence type="predicted"/>
<dbReference type="EMBL" id="CP023692">
    <property type="protein sequence ID" value="QEV46456.1"/>
    <property type="molecule type" value="Genomic_DNA"/>
</dbReference>
<evidence type="ECO:0000313" key="3">
    <source>
        <dbReference type="Proteomes" id="UP000325563"/>
    </source>
</evidence>
<evidence type="ECO:0000313" key="2">
    <source>
        <dbReference type="EMBL" id="QEV46456.1"/>
    </source>
</evidence>
<dbReference type="RefSeq" id="WP_150528467.1">
    <property type="nucleotide sequence ID" value="NZ_BNBW01000032.1"/>
</dbReference>
<organism evidence="2 3">
    <name type="scientific">Streptomyces vinaceus</name>
    <dbReference type="NCBI Taxonomy" id="1960"/>
    <lineage>
        <taxon>Bacteria</taxon>
        <taxon>Bacillati</taxon>
        <taxon>Actinomycetota</taxon>
        <taxon>Actinomycetes</taxon>
        <taxon>Kitasatosporales</taxon>
        <taxon>Streptomycetaceae</taxon>
        <taxon>Streptomyces</taxon>
    </lineage>
</organism>
<sequence>METSSSAALSGAAQDRTVTPGMVITALLVPVVAVLGVVTSLRVQDIDRDWVHRQQAACRHMPFPNMEYVVAWSGPILGVAAMAVCALLARWIRRRCGMRLWDTWPGLLAFVCAMLNILAILLELFMLWATYTPDGSGPILGDCG</sequence>
<feature type="transmembrane region" description="Helical" evidence="1">
    <location>
        <begin position="69"/>
        <end position="92"/>
    </location>
</feature>
<feature type="transmembrane region" description="Helical" evidence="1">
    <location>
        <begin position="104"/>
        <end position="128"/>
    </location>
</feature>
<keyword evidence="3" id="KW-1185">Reference proteome</keyword>
<feature type="transmembrane region" description="Helical" evidence="1">
    <location>
        <begin position="21"/>
        <end position="41"/>
    </location>
</feature>
<dbReference type="GeneID" id="95612105"/>
<keyword evidence="1" id="KW-0812">Transmembrane</keyword>
<name>A0A5J6JF93_STRVI</name>
<keyword evidence="1" id="KW-0472">Membrane</keyword>
<dbReference type="AlphaFoldDB" id="A0A5J6JF93"/>
<protein>
    <submittedName>
        <fullName evidence="2">Uncharacterized protein</fullName>
    </submittedName>
</protein>
<keyword evidence="1" id="KW-1133">Transmembrane helix</keyword>
<reference evidence="2 3" key="1">
    <citation type="submission" date="2017-09" db="EMBL/GenBank/DDBJ databases">
        <authorList>
            <person name="Lee N."/>
            <person name="Cho B.-K."/>
        </authorList>
    </citation>
    <scope>NUCLEOTIDE SEQUENCE [LARGE SCALE GENOMIC DNA]</scope>
    <source>
        <strain evidence="2 3">ATCC 27476</strain>
    </source>
</reference>
<dbReference type="KEGG" id="svn:CP980_16305"/>